<keyword evidence="2" id="KW-1185">Reference proteome</keyword>
<dbReference type="PANTHER" id="PTHR15503:SF22">
    <property type="entry name" value="TRANSPOSON TY3-I GAG POLYPROTEIN"/>
    <property type="match status" value="1"/>
</dbReference>
<name>A0A9N9N9M2_9GLOM</name>
<comment type="caution">
    <text evidence="1">The sequence shown here is derived from an EMBL/GenBank/DDBJ whole genome shotgun (WGS) entry which is preliminary data.</text>
</comment>
<evidence type="ECO:0000313" key="2">
    <source>
        <dbReference type="Proteomes" id="UP000789759"/>
    </source>
</evidence>
<dbReference type="PANTHER" id="PTHR15503">
    <property type="entry name" value="LDOC1 RELATED"/>
    <property type="match status" value="1"/>
</dbReference>
<gene>
    <name evidence="1" type="ORF">CPELLU_LOCUS12660</name>
</gene>
<dbReference type="InterPro" id="IPR021109">
    <property type="entry name" value="Peptidase_aspartic_dom_sf"/>
</dbReference>
<organism evidence="1 2">
    <name type="scientific">Cetraspora pellucida</name>
    <dbReference type="NCBI Taxonomy" id="1433469"/>
    <lineage>
        <taxon>Eukaryota</taxon>
        <taxon>Fungi</taxon>
        <taxon>Fungi incertae sedis</taxon>
        <taxon>Mucoromycota</taxon>
        <taxon>Glomeromycotina</taxon>
        <taxon>Glomeromycetes</taxon>
        <taxon>Diversisporales</taxon>
        <taxon>Gigasporaceae</taxon>
        <taxon>Cetraspora</taxon>
    </lineage>
</organism>
<dbReference type="CDD" id="cd00303">
    <property type="entry name" value="retropepsin_like"/>
    <property type="match status" value="1"/>
</dbReference>
<accession>A0A9N9N9M2</accession>
<dbReference type="InterPro" id="IPR043502">
    <property type="entry name" value="DNA/RNA_pol_sf"/>
</dbReference>
<dbReference type="Gene3D" id="2.40.70.10">
    <property type="entry name" value="Acid Proteases"/>
    <property type="match status" value="1"/>
</dbReference>
<dbReference type="Proteomes" id="UP000789759">
    <property type="component" value="Unassembled WGS sequence"/>
</dbReference>
<proteinExistence type="predicted"/>
<protein>
    <submittedName>
        <fullName evidence="1">8884_t:CDS:1</fullName>
    </submittedName>
</protein>
<reference evidence="1" key="1">
    <citation type="submission" date="2021-06" db="EMBL/GenBank/DDBJ databases">
        <authorList>
            <person name="Kallberg Y."/>
            <person name="Tangrot J."/>
            <person name="Rosling A."/>
        </authorList>
    </citation>
    <scope>NUCLEOTIDE SEQUENCE</scope>
    <source>
        <strain evidence="1">FL966</strain>
    </source>
</reference>
<evidence type="ECO:0000313" key="1">
    <source>
        <dbReference type="EMBL" id="CAG8716916.1"/>
    </source>
</evidence>
<dbReference type="AlphaFoldDB" id="A0A9N9N9M2"/>
<dbReference type="EMBL" id="CAJVQA010012469">
    <property type="protein sequence ID" value="CAG8716916.1"/>
    <property type="molecule type" value="Genomic_DNA"/>
</dbReference>
<dbReference type="Gene3D" id="3.10.10.10">
    <property type="entry name" value="HIV Type 1 Reverse Transcriptase, subunit A, domain 1"/>
    <property type="match status" value="1"/>
</dbReference>
<sequence>MTKENNTNKNVIDTTESTDDFINMFKRFLQNQNQLNQYLANTTQQQQTTNDHLQTLVTETSNAIELADGSRCESRGSVSNVAITMQSFVDVRNDIEVLPIQKYDLILGKPWLYDLNPRINWKNNQISIKKDNCIYKIKAEVKEDMNEYHTNLLSRQQFAQEAKNTAELYAVFSVEDSGKEIKEERVSEFLKELVEEYQDVFPDELPRNLPPERNIDHEIPLQEGTSPPYGPIYKMSVPEMKELKKQIEDYMNKGVIRPSTSLQARWVETLQAYNFTIKYRPGRNNVVADALSRKPEANAITEINIETDMYERIKKEYEEDTYLQRIIKALKDSQCEEAKKLGKQGVQGTKAVIKGKL</sequence>
<dbReference type="SUPFAM" id="SSF56672">
    <property type="entry name" value="DNA/RNA polymerases"/>
    <property type="match status" value="1"/>
</dbReference>
<dbReference type="OrthoDB" id="2445014at2759"/>
<dbReference type="InterPro" id="IPR032567">
    <property type="entry name" value="RTL1-rel"/>
</dbReference>